<evidence type="ECO:0000256" key="6">
    <source>
        <dbReference type="ARBA" id="ARBA00023136"/>
    </source>
</evidence>
<evidence type="ECO:0000256" key="7">
    <source>
        <dbReference type="RuleBase" id="RU363032"/>
    </source>
</evidence>
<keyword evidence="2 7" id="KW-0813">Transport</keyword>
<dbReference type="EMBL" id="LS974202">
    <property type="protein sequence ID" value="SSC12752.1"/>
    <property type="molecule type" value="Genomic_DNA"/>
</dbReference>
<keyword evidence="3" id="KW-1003">Cell membrane</keyword>
<dbReference type="CDD" id="cd06261">
    <property type="entry name" value="TM_PBP2"/>
    <property type="match status" value="1"/>
</dbReference>
<dbReference type="InterPro" id="IPR050809">
    <property type="entry name" value="UgpAE/MalFG_permease"/>
</dbReference>
<keyword evidence="10" id="KW-1185">Reference proteome</keyword>
<keyword evidence="6 7" id="KW-0472">Membrane</keyword>
<feature type="transmembrane region" description="Helical" evidence="7">
    <location>
        <begin position="108"/>
        <end position="126"/>
    </location>
</feature>
<evidence type="ECO:0000256" key="5">
    <source>
        <dbReference type="ARBA" id="ARBA00022989"/>
    </source>
</evidence>
<evidence type="ECO:0000256" key="4">
    <source>
        <dbReference type="ARBA" id="ARBA00022692"/>
    </source>
</evidence>
<dbReference type="PROSITE" id="PS50928">
    <property type="entry name" value="ABC_TM1"/>
    <property type="match status" value="1"/>
</dbReference>
<dbReference type="Gene3D" id="1.10.3720.10">
    <property type="entry name" value="MetI-like"/>
    <property type="match status" value="1"/>
</dbReference>
<feature type="transmembrane region" description="Helical" evidence="7">
    <location>
        <begin position="206"/>
        <end position="228"/>
    </location>
</feature>
<organism evidence="9 10">
    <name type="scientific">Mesotoga infera</name>
    <dbReference type="NCBI Taxonomy" id="1236046"/>
    <lineage>
        <taxon>Bacteria</taxon>
        <taxon>Thermotogati</taxon>
        <taxon>Thermotogota</taxon>
        <taxon>Thermotogae</taxon>
        <taxon>Kosmotogales</taxon>
        <taxon>Kosmotogaceae</taxon>
        <taxon>Mesotoga</taxon>
    </lineage>
</organism>
<reference evidence="9 10" key="1">
    <citation type="submission" date="2017-01" db="EMBL/GenBank/DDBJ databases">
        <authorList>
            <person name="Erauso G."/>
        </authorList>
    </citation>
    <scope>NUCLEOTIDE SEQUENCE [LARGE SCALE GENOMIC DNA]</scope>
    <source>
        <strain evidence="9">MESINF1</strain>
    </source>
</reference>
<gene>
    <name evidence="9" type="ORF">MESINF_1308</name>
</gene>
<comment type="similarity">
    <text evidence="7">Belongs to the binding-protein-dependent transport system permease family.</text>
</comment>
<evidence type="ECO:0000313" key="10">
    <source>
        <dbReference type="Proteomes" id="UP000250796"/>
    </source>
</evidence>
<dbReference type="GO" id="GO:0005886">
    <property type="term" value="C:plasma membrane"/>
    <property type="evidence" value="ECO:0007669"/>
    <property type="project" value="UniProtKB-SubCell"/>
</dbReference>
<feature type="transmembrane region" description="Helical" evidence="7">
    <location>
        <begin position="12"/>
        <end position="33"/>
    </location>
</feature>
<dbReference type="SUPFAM" id="SSF161098">
    <property type="entry name" value="MetI-like"/>
    <property type="match status" value="1"/>
</dbReference>
<evidence type="ECO:0000313" key="9">
    <source>
        <dbReference type="EMBL" id="SSC12752.1"/>
    </source>
</evidence>
<dbReference type="InterPro" id="IPR000515">
    <property type="entry name" value="MetI-like"/>
</dbReference>
<evidence type="ECO:0000256" key="3">
    <source>
        <dbReference type="ARBA" id="ARBA00022475"/>
    </source>
</evidence>
<keyword evidence="5 7" id="KW-1133">Transmembrane helix</keyword>
<dbReference type="KEGG" id="minf:MESINF_1308"/>
<feature type="transmembrane region" description="Helical" evidence="7">
    <location>
        <begin position="159"/>
        <end position="185"/>
    </location>
</feature>
<keyword evidence="9" id="KW-0762">Sugar transport</keyword>
<comment type="subcellular location">
    <subcellularLocation>
        <location evidence="1 7">Cell membrane</location>
        <topology evidence="1 7">Multi-pass membrane protein</topology>
    </subcellularLocation>
</comment>
<accession>A0A7Z7PP81</accession>
<dbReference type="PANTHER" id="PTHR43227:SF3">
    <property type="entry name" value="BINDING-PROTEIN-DEPENDENT TRANSPORT SYSTEMS INNER MEMBRANE COMPONENT"/>
    <property type="match status" value="1"/>
</dbReference>
<dbReference type="RefSeq" id="WP_169698995.1">
    <property type="nucleotide sequence ID" value="NZ_LS974202.1"/>
</dbReference>
<evidence type="ECO:0000256" key="2">
    <source>
        <dbReference type="ARBA" id="ARBA00022448"/>
    </source>
</evidence>
<protein>
    <submittedName>
        <fullName evidence="9">Permease component of ABC-type sugar transporter</fullName>
    </submittedName>
</protein>
<proteinExistence type="inferred from homology"/>
<name>A0A7Z7PP81_9BACT</name>
<sequence>MRMKIRTREALQGLAFISPWLIGFLIFTLVPLVRTFWLSLNEVRVTAGGIRTFFVELKNYKDAFLTDVTFSGMLIDYALQMAVYIPVIISFSMAVALLLNLKIRGQGLFRTIFFLPVIISSGPVLAELADKGAMTFEGLTKLDFLVNLQTTLPPSIARLLAFAVGSFIVILWFSGVQILIYLASLQKIDRSMYEAARIDGASGWQILWKLTIPSLIPITFINIVYTIVTVSTFSTNAVIQKIQTDMYRPERGLGYASALSWIYFLVMLAIIGLFVLINVIYRKKGGERS</sequence>
<dbReference type="Pfam" id="PF00528">
    <property type="entry name" value="BPD_transp_1"/>
    <property type="match status" value="1"/>
</dbReference>
<dbReference type="PANTHER" id="PTHR43227">
    <property type="entry name" value="BLL4140 PROTEIN"/>
    <property type="match status" value="1"/>
</dbReference>
<evidence type="ECO:0000259" key="8">
    <source>
        <dbReference type="PROSITE" id="PS50928"/>
    </source>
</evidence>
<feature type="domain" description="ABC transmembrane type-1" evidence="8">
    <location>
        <begin position="68"/>
        <end position="274"/>
    </location>
</feature>
<evidence type="ECO:0000256" key="1">
    <source>
        <dbReference type="ARBA" id="ARBA00004651"/>
    </source>
</evidence>
<dbReference type="AlphaFoldDB" id="A0A7Z7PP81"/>
<feature type="transmembrane region" description="Helical" evidence="7">
    <location>
        <begin position="81"/>
        <end position="101"/>
    </location>
</feature>
<dbReference type="GO" id="GO:0055085">
    <property type="term" value="P:transmembrane transport"/>
    <property type="evidence" value="ECO:0007669"/>
    <property type="project" value="InterPro"/>
</dbReference>
<feature type="transmembrane region" description="Helical" evidence="7">
    <location>
        <begin position="261"/>
        <end position="281"/>
    </location>
</feature>
<dbReference type="Proteomes" id="UP000250796">
    <property type="component" value="Chromosome MESINF"/>
</dbReference>
<dbReference type="InterPro" id="IPR035906">
    <property type="entry name" value="MetI-like_sf"/>
</dbReference>
<keyword evidence="4 7" id="KW-0812">Transmembrane</keyword>